<dbReference type="RefSeq" id="WP_180678729.1">
    <property type="nucleotide sequence ID" value="NZ_JACCKA010000068.1"/>
</dbReference>
<reference evidence="2 3" key="1">
    <citation type="submission" date="2020-07" db="EMBL/GenBank/DDBJ databases">
        <title>Luteimonas sp. SJ-92.</title>
        <authorList>
            <person name="Huang X.-X."/>
            <person name="Xu L."/>
            <person name="Sun J.-Q."/>
        </authorList>
    </citation>
    <scope>NUCLEOTIDE SEQUENCE [LARGE SCALE GENOMIC DNA]</scope>
    <source>
        <strain evidence="2 3">SJ-92</strain>
    </source>
</reference>
<keyword evidence="1" id="KW-1133">Transmembrane helix</keyword>
<evidence type="ECO:0000313" key="2">
    <source>
        <dbReference type="EMBL" id="NZA26943.1"/>
    </source>
</evidence>
<sequence length="71" mass="7714">MTQASNNVTDSAIKLFWTLLFSLGPAILLGMDFGLSVGLGYFVIAAVVISVHYDAQDVRKAVQQLTQNRQA</sequence>
<organism evidence="2 3">
    <name type="scientific">Luteimonas salinisoli</name>
    <dbReference type="NCBI Taxonomy" id="2752307"/>
    <lineage>
        <taxon>Bacteria</taxon>
        <taxon>Pseudomonadati</taxon>
        <taxon>Pseudomonadota</taxon>
        <taxon>Gammaproteobacteria</taxon>
        <taxon>Lysobacterales</taxon>
        <taxon>Lysobacteraceae</taxon>
        <taxon>Luteimonas</taxon>
    </lineage>
</organism>
<evidence type="ECO:0000256" key="1">
    <source>
        <dbReference type="SAM" id="Phobius"/>
    </source>
</evidence>
<name>A0A853JCF7_9GAMM</name>
<dbReference type="AlphaFoldDB" id="A0A853JCF7"/>
<keyword evidence="1" id="KW-0472">Membrane</keyword>
<keyword evidence="1" id="KW-0812">Transmembrane</keyword>
<feature type="transmembrane region" description="Helical" evidence="1">
    <location>
        <begin position="37"/>
        <end position="55"/>
    </location>
</feature>
<gene>
    <name evidence="2" type="ORF">H0E84_11175</name>
</gene>
<comment type="caution">
    <text evidence="2">The sequence shown here is derived from an EMBL/GenBank/DDBJ whole genome shotgun (WGS) entry which is preliminary data.</text>
</comment>
<dbReference type="Proteomes" id="UP000578091">
    <property type="component" value="Unassembled WGS sequence"/>
</dbReference>
<keyword evidence="3" id="KW-1185">Reference proteome</keyword>
<protein>
    <submittedName>
        <fullName evidence="2">Uncharacterized protein</fullName>
    </submittedName>
</protein>
<proteinExistence type="predicted"/>
<dbReference type="EMBL" id="JACCKA010000068">
    <property type="protein sequence ID" value="NZA26943.1"/>
    <property type="molecule type" value="Genomic_DNA"/>
</dbReference>
<evidence type="ECO:0000313" key="3">
    <source>
        <dbReference type="Proteomes" id="UP000578091"/>
    </source>
</evidence>
<accession>A0A853JCF7</accession>
<feature type="transmembrane region" description="Helical" evidence="1">
    <location>
        <begin position="12"/>
        <end position="31"/>
    </location>
</feature>